<evidence type="ECO:0000313" key="7">
    <source>
        <dbReference type="EMBL" id="EMR68027.1"/>
    </source>
</evidence>
<dbReference type="OMA" id="DWVPVFQ"/>
<dbReference type="KEGG" id="ela:UCREL1_4956"/>
<dbReference type="STRING" id="1287681.M7SUT7"/>
<dbReference type="Pfam" id="PF04117">
    <property type="entry name" value="Mpv17_PMP22"/>
    <property type="match status" value="1"/>
</dbReference>
<feature type="transmembrane region" description="Helical" evidence="6">
    <location>
        <begin position="182"/>
        <end position="201"/>
    </location>
</feature>
<keyword evidence="4 6" id="KW-1133">Transmembrane helix</keyword>
<dbReference type="PANTHER" id="PTHR11266:SF80">
    <property type="entry name" value="PEROXISOMAL MEMBRANE PROTEIN 2"/>
    <property type="match status" value="1"/>
</dbReference>
<sequence length="233" mass="24682">MPSPIVNATIQSAVLAATSNFLAQALMAYRSETSLVLDWVPIFQFILFALISTPPNFLWQEFLESSYPAYTVTTTTTSPTKEAIASASAGDEKALDREAREGHLVEPSTTTSSKLSTKNTIAKMILDQTVGAAGNTFLFSVFIHSIQAAMAGSSGGGGGGGAAIDYSRVDWIHVLARSRAEFFALVVAGWRLWPLVSLVNFTLIKTVEGRNLVGGLAGVVWGVYMSLVAAAGS</sequence>
<organism evidence="7 8">
    <name type="scientific">Eutypa lata (strain UCR-EL1)</name>
    <name type="common">Grapevine dieback disease fungus</name>
    <name type="synonym">Eutypa armeniacae</name>
    <dbReference type="NCBI Taxonomy" id="1287681"/>
    <lineage>
        <taxon>Eukaryota</taxon>
        <taxon>Fungi</taxon>
        <taxon>Dikarya</taxon>
        <taxon>Ascomycota</taxon>
        <taxon>Pezizomycotina</taxon>
        <taxon>Sordariomycetes</taxon>
        <taxon>Xylariomycetidae</taxon>
        <taxon>Xylariales</taxon>
        <taxon>Diatrypaceae</taxon>
        <taxon>Eutypa</taxon>
    </lineage>
</organism>
<dbReference type="EMBL" id="KB706316">
    <property type="protein sequence ID" value="EMR68027.1"/>
    <property type="molecule type" value="Genomic_DNA"/>
</dbReference>
<comment type="similarity">
    <text evidence="2 6">Belongs to the peroxisomal membrane protein PXMP2/4 family.</text>
</comment>
<evidence type="ECO:0000256" key="3">
    <source>
        <dbReference type="ARBA" id="ARBA00022692"/>
    </source>
</evidence>
<accession>M7SUT7</accession>
<evidence type="ECO:0000313" key="8">
    <source>
        <dbReference type="Proteomes" id="UP000012174"/>
    </source>
</evidence>
<comment type="subcellular location">
    <subcellularLocation>
        <location evidence="1">Membrane</location>
        <topology evidence="1">Multi-pass membrane protein</topology>
    </subcellularLocation>
</comment>
<evidence type="ECO:0000256" key="1">
    <source>
        <dbReference type="ARBA" id="ARBA00004141"/>
    </source>
</evidence>
<dbReference type="PANTHER" id="PTHR11266">
    <property type="entry name" value="PEROXISOMAL MEMBRANE PROTEIN 2, PXMP2 MPV17"/>
    <property type="match status" value="1"/>
</dbReference>
<dbReference type="InterPro" id="IPR007248">
    <property type="entry name" value="Mpv17_PMP22"/>
</dbReference>
<dbReference type="AlphaFoldDB" id="M7SUT7"/>
<name>M7SUT7_EUTLA</name>
<reference evidence="8" key="1">
    <citation type="journal article" date="2013" name="Genome Announc.">
        <title>Draft genome sequence of the grapevine dieback fungus Eutypa lata UCR-EL1.</title>
        <authorList>
            <person name="Blanco-Ulate B."/>
            <person name="Rolshausen P.E."/>
            <person name="Cantu D."/>
        </authorList>
    </citation>
    <scope>NUCLEOTIDE SEQUENCE [LARGE SCALE GENOMIC DNA]</scope>
    <source>
        <strain evidence="8">UCR-EL1</strain>
    </source>
</reference>
<evidence type="ECO:0000256" key="4">
    <source>
        <dbReference type="ARBA" id="ARBA00022989"/>
    </source>
</evidence>
<dbReference type="eggNOG" id="KOG1944">
    <property type="taxonomic scope" value="Eukaryota"/>
</dbReference>
<evidence type="ECO:0000256" key="2">
    <source>
        <dbReference type="ARBA" id="ARBA00006824"/>
    </source>
</evidence>
<dbReference type="Proteomes" id="UP000012174">
    <property type="component" value="Unassembled WGS sequence"/>
</dbReference>
<keyword evidence="8" id="KW-1185">Reference proteome</keyword>
<dbReference type="GO" id="GO:0005778">
    <property type="term" value="C:peroxisomal membrane"/>
    <property type="evidence" value="ECO:0007669"/>
    <property type="project" value="TreeGrafter"/>
</dbReference>
<protein>
    <submittedName>
        <fullName evidence="7">Putative integral membrane mpv17 pmp22 protein</fullName>
    </submittedName>
</protein>
<keyword evidence="5 6" id="KW-0472">Membrane</keyword>
<keyword evidence="3 6" id="KW-0812">Transmembrane</keyword>
<gene>
    <name evidence="7" type="ORF">UCREL1_4956</name>
</gene>
<feature type="transmembrane region" description="Helical" evidence="6">
    <location>
        <begin position="213"/>
        <end position="232"/>
    </location>
</feature>
<evidence type="ECO:0000256" key="6">
    <source>
        <dbReference type="RuleBase" id="RU363053"/>
    </source>
</evidence>
<evidence type="ECO:0000256" key="5">
    <source>
        <dbReference type="ARBA" id="ARBA00023136"/>
    </source>
</evidence>
<dbReference type="OrthoDB" id="10267969at2759"/>
<dbReference type="HOGENOM" id="CLU_049109_3_1_1"/>
<proteinExistence type="inferred from homology"/>